<evidence type="ECO:0000313" key="1">
    <source>
        <dbReference type="EMBL" id="NOT33357.1"/>
    </source>
</evidence>
<dbReference type="Pfam" id="PF02423">
    <property type="entry name" value="OCD_Mu_crystall"/>
    <property type="match status" value="1"/>
</dbReference>
<dbReference type="InterPro" id="IPR036291">
    <property type="entry name" value="NAD(P)-bd_dom_sf"/>
</dbReference>
<dbReference type="GO" id="GO:0005737">
    <property type="term" value="C:cytoplasm"/>
    <property type="evidence" value="ECO:0007669"/>
    <property type="project" value="TreeGrafter"/>
</dbReference>
<dbReference type="EMBL" id="JABFRW010000044">
    <property type="protein sequence ID" value="NOT33357.1"/>
    <property type="molecule type" value="Genomic_DNA"/>
</dbReference>
<dbReference type="InterPro" id="IPR003462">
    <property type="entry name" value="ODC_Mu_crystall"/>
</dbReference>
<sequence>MAVRIVDESQVHALLDMRACIELMDATLRTVARGGAVLPLRTILRLPDGCGVLASMPSHLNPPDAIGLKAITVFPGNQGSAFDSHQGVVLLFEAVHGSLVAILDASSITAIRTAAVSGVATRALANANAGDLAILGSGVQAASHLDAMAAVRSLRRVRVFSRDPRNAARFAAAAREVDSDTIAAARLYADRRESLFAEAGDFLIPRSEGRVTDAHLIGELGEVLEGTAPARERPEDLTAFKSLGLAVEDLAAPQYVATLAAERAIGIVLEIGGKRDLALEPQRASRG</sequence>
<dbReference type="PIRSF" id="PIRSF001439">
    <property type="entry name" value="CryM"/>
    <property type="match status" value="1"/>
</dbReference>
<accession>A0A849SKJ1</accession>
<dbReference type="PANTHER" id="PTHR13812:SF19">
    <property type="entry name" value="KETIMINE REDUCTASE MU-CRYSTALLIN"/>
    <property type="match status" value="1"/>
</dbReference>
<protein>
    <submittedName>
        <fullName evidence="1">Ornithine cyclodeaminase family protein</fullName>
    </submittedName>
</protein>
<gene>
    <name evidence="1" type="ORF">HOP12_04210</name>
</gene>
<evidence type="ECO:0000313" key="2">
    <source>
        <dbReference type="Proteomes" id="UP000580839"/>
    </source>
</evidence>
<name>A0A849SKJ1_UNCEI</name>
<dbReference type="SUPFAM" id="SSF51735">
    <property type="entry name" value="NAD(P)-binding Rossmann-fold domains"/>
    <property type="match status" value="1"/>
</dbReference>
<dbReference type="Gene3D" id="3.40.50.720">
    <property type="entry name" value="NAD(P)-binding Rossmann-like Domain"/>
    <property type="match status" value="2"/>
</dbReference>
<comment type="caution">
    <text evidence="1">The sequence shown here is derived from an EMBL/GenBank/DDBJ whole genome shotgun (WGS) entry which is preliminary data.</text>
</comment>
<dbReference type="AlphaFoldDB" id="A0A849SKJ1"/>
<reference evidence="1 2" key="1">
    <citation type="submission" date="2020-04" db="EMBL/GenBank/DDBJ databases">
        <title>Metagenomic profiling of ammonia- and methane-oxidizing microorganisms in a Dutch drinking water treatment plant.</title>
        <authorList>
            <person name="Poghosyan L."/>
            <person name="Leucker S."/>
        </authorList>
    </citation>
    <scope>NUCLEOTIDE SEQUENCE [LARGE SCALE GENOMIC DNA]</scope>
    <source>
        <strain evidence="1">S-RSF-IL-03</strain>
    </source>
</reference>
<dbReference type="Gene3D" id="3.30.1780.10">
    <property type="entry name" value="ornithine cyclodeaminase, domain 1"/>
    <property type="match status" value="1"/>
</dbReference>
<dbReference type="InterPro" id="IPR023401">
    <property type="entry name" value="ODC_N"/>
</dbReference>
<dbReference type="Proteomes" id="UP000580839">
    <property type="component" value="Unassembled WGS sequence"/>
</dbReference>
<dbReference type="PANTHER" id="PTHR13812">
    <property type="entry name" value="KETIMINE REDUCTASE MU-CRYSTALLIN"/>
    <property type="match status" value="1"/>
</dbReference>
<organism evidence="1 2">
    <name type="scientific">Eiseniibacteriota bacterium</name>
    <dbReference type="NCBI Taxonomy" id="2212470"/>
    <lineage>
        <taxon>Bacteria</taxon>
        <taxon>Candidatus Eiseniibacteriota</taxon>
    </lineage>
</organism>
<proteinExistence type="predicted"/>